<evidence type="ECO:0000256" key="3">
    <source>
        <dbReference type="SAM" id="MobiDB-lite"/>
    </source>
</evidence>
<keyword evidence="6" id="KW-1185">Reference proteome</keyword>
<proteinExistence type="predicted"/>
<evidence type="ECO:0000313" key="5">
    <source>
        <dbReference type="EMBL" id="ORY05297.1"/>
    </source>
</evidence>
<feature type="compositionally biased region" description="Polar residues" evidence="3">
    <location>
        <begin position="434"/>
        <end position="460"/>
    </location>
</feature>
<dbReference type="OrthoDB" id="44015at2759"/>
<dbReference type="SMART" id="SM00273">
    <property type="entry name" value="ENTH"/>
    <property type="match status" value="1"/>
</dbReference>
<dbReference type="GO" id="GO:0005545">
    <property type="term" value="F:1-phosphatidylinositol binding"/>
    <property type="evidence" value="ECO:0007669"/>
    <property type="project" value="InterPro"/>
</dbReference>
<dbReference type="STRING" id="1231657.A0A1Y1Z5P2"/>
<feature type="compositionally biased region" description="Low complexity" evidence="3">
    <location>
        <begin position="407"/>
        <end position="420"/>
    </location>
</feature>
<evidence type="ECO:0000256" key="2">
    <source>
        <dbReference type="ARBA" id="ARBA00022490"/>
    </source>
</evidence>
<dbReference type="InterPro" id="IPR008942">
    <property type="entry name" value="ENTH_VHS"/>
</dbReference>
<dbReference type="AlphaFoldDB" id="A0A1Y1Z5P2"/>
<feature type="compositionally biased region" description="Polar residues" evidence="3">
    <location>
        <begin position="603"/>
        <end position="617"/>
    </location>
</feature>
<dbReference type="SUPFAM" id="SSF89009">
    <property type="entry name" value="GAT-like domain"/>
    <property type="match status" value="1"/>
</dbReference>
<accession>A0A1Y1Z5P2</accession>
<dbReference type="GO" id="GO:0032050">
    <property type="term" value="F:clathrin heavy chain binding"/>
    <property type="evidence" value="ECO:0007669"/>
    <property type="project" value="TreeGrafter"/>
</dbReference>
<dbReference type="InterPro" id="IPR011417">
    <property type="entry name" value="ANTH_dom"/>
</dbReference>
<dbReference type="InterPro" id="IPR013809">
    <property type="entry name" value="ENTH"/>
</dbReference>
<evidence type="ECO:0000313" key="6">
    <source>
        <dbReference type="Proteomes" id="UP000193144"/>
    </source>
</evidence>
<feature type="compositionally biased region" description="Polar residues" evidence="3">
    <location>
        <begin position="517"/>
        <end position="529"/>
    </location>
</feature>
<dbReference type="Gene3D" id="1.20.58.150">
    <property type="entry name" value="ANTH domain"/>
    <property type="match status" value="1"/>
</dbReference>
<dbReference type="PANTHER" id="PTHR22951">
    <property type="entry name" value="CLATHRIN ASSEMBLY PROTEIN"/>
    <property type="match status" value="1"/>
</dbReference>
<dbReference type="GO" id="GO:0072583">
    <property type="term" value="P:clathrin-dependent endocytosis"/>
    <property type="evidence" value="ECO:0007669"/>
    <property type="project" value="InterPro"/>
</dbReference>
<dbReference type="InterPro" id="IPR045192">
    <property type="entry name" value="AP180-like"/>
</dbReference>
<feature type="region of interest" description="Disordered" evidence="3">
    <location>
        <begin position="291"/>
        <end position="343"/>
    </location>
</feature>
<dbReference type="GO" id="GO:0005905">
    <property type="term" value="C:clathrin-coated pit"/>
    <property type="evidence" value="ECO:0007669"/>
    <property type="project" value="TreeGrafter"/>
</dbReference>
<feature type="compositionally biased region" description="Polar residues" evidence="3">
    <location>
        <begin position="577"/>
        <end position="590"/>
    </location>
</feature>
<dbReference type="GO" id="GO:0005546">
    <property type="term" value="F:phosphatidylinositol-4,5-bisphosphate binding"/>
    <property type="evidence" value="ECO:0007669"/>
    <property type="project" value="TreeGrafter"/>
</dbReference>
<dbReference type="InterPro" id="IPR014712">
    <property type="entry name" value="ANTH_dom_sf"/>
</dbReference>
<dbReference type="CDD" id="cd16988">
    <property type="entry name" value="ANTH_N_YAP180"/>
    <property type="match status" value="1"/>
</dbReference>
<dbReference type="Gene3D" id="1.25.40.90">
    <property type="match status" value="1"/>
</dbReference>
<dbReference type="FunFam" id="1.25.40.90:FF:000025">
    <property type="entry name" value="ENTH domain protein"/>
    <property type="match status" value="1"/>
</dbReference>
<feature type="compositionally biased region" description="Low complexity" evidence="3">
    <location>
        <begin position="564"/>
        <end position="576"/>
    </location>
</feature>
<feature type="region of interest" description="Disordered" evidence="3">
    <location>
        <begin position="407"/>
        <end position="666"/>
    </location>
</feature>
<feature type="compositionally biased region" description="Low complexity" evidence="3">
    <location>
        <begin position="312"/>
        <end position="333"/>
    </location>
</feature>
<dbReference type="EMBL" id="MCFA01000127">
    <property type="protein sequence ID" value="ORY05297.1"/>
    <property type="molecule type" value="Genomic_DNA"/>
</dbReference>
<organism evidence="5 6">
    <name type="scientific">Clohesyomyces aquaticus</name>
    <dbReference type="NCBI Taxonomy" id="1231657"/>
    <lineage>
        <taxon>Eukaryota</taxon>
        <taxon>Fungi</taxon>
        <taxon>Dikarya</taxon>
        <taxon>Ascomycota</taxon>
        <taxon>Pezizomycotina</taxon>
        <taxon>Dothideomycetes</taxon>
        <taxon>Pleosporomycetidae</taxon>
        <taxon>Pleosporales</taxon>
        <taxon>Lindgomycetaceae</taxon>
        <taxon>Clohesyomyces</taxon>
    </lineage>
</organism>
<dbReference type="GO" id="GO:0000149">
    <property type="term" value="F:SNARE binding"/>
    <property type="evidence" value="ECO:0007669"/>
    <property type="project" value="TreeGrafter"/>
</dbReference>
<sequence length="666" mass="73369">MASSFEKSVKGGTKIKLAAPKSKYVEHILVATHAGEAGVAEIFRALTNRLRDSTWTIVFKSLIIVHLMIREGEPEVTLKFLAQSPQRRLAINHFTEGNLVDTVLTLHGKPVQTQGHNIRTYSEYLLRRAIEYGATKVDYVRGGEGRLKKLSIDKGLLRETESVQEQIRYLLKCEPFSEEPENEITLTAFRLLTMDLLVLFHVMNEGTINVLEHYFELSRPDATRALGIYRMFVKQTEAVVQYLSIARLHEHSTRLEIPKIKHAPTSLAASLEEYLNDKDFEINRRQYLAEREAKKSGGKPTNGASKQLESRAAAPKQPTTTTPQPSTTTTSSKPPGPSAPLIDLFESINDNQQTMAQPQAQQYPQQTGFQQPGFQMPQQTAPSFPQLLQQPFSPQAAQGTNPFAQMQQPFQQQPQLQSQFTGAGFGGYTPQPFNPQNSSLQSIPQNGVPNFSQQPPQQLPTIAEPLQAQPTSTNPFRQSVFVHPTPDTAEPKLLNNPTGVSSPLGRSPTNPFAKHTTGFQQQAQPGINVSPSPFSQPQQSNSPFAPQQQSTSPFAPLPQQSTSPFAPQPQQLQAQPTGTNPFARNPSPHQNTPPPQGGLTVHATGSTNPFRQSAFVNQQTGQGWQNTGAQGTLGGMPLDALPTTSVFPRPGQQQQQQQQQTGQPGW</sequence>
<dbReference type="PROSITE" id="PS50942">
    <property type="entry name" value="ENTH"/>
    <property type="match status" value="1"/>
</dbReference>
<feature type="compositionally biased region" description="Low complexity" evidence="3">
    <location>
        <begin position="618"/>
        <end position="630"/>
    </location>
</feature>
<evidence type="ECO:0000256" key="1">
    <source>
        <dbReference type="ARBA" id="ARBA00004496"/>
    </source>
</evidence>
<feature type="domain" description="ENTH" evidence="4">
    <location>
        <begin position="1"/>
        <end position="139"/>
    </location>
</feature>
<keyword evidence="2" id="KW-0963">Cytoplasm</keyword>
<feature type="compositionally biased region" description="Low complexity" evidence="3">
    <location>
        <begin position="530"/>
        <end position="550"/>
    </location>
</feature>
<dbReference type="GO" id="GO:0030136">
    <property type="term" value="C:clathrin-coated vesicle"/>
    <property type="evidence" value="ECO:0007669"/>
    <property type="project" value="InterPro"/>
</dbReference>
<dbReference type="SUPFAM" id="SSF48464">
    <property type="entry name" value="ENTH/VHS domain"/>
    <property type="match status" value="1"/>
</dbReference>
<dbReference type="PANTHER" id="PTHR22951:SF5">
    <property type="entry name" value="PHOSPHATIDYLINOSITOL-BINDING CLATHRIN ASSEMBLY PROTEIN LAP"/>
    <property type="match status" value="1"/>
</dbReference>
<name>A0A1Y1Z5P2_9PLEO</name>
<comment type="caution">
    <text evidence="5">The sequence shown here is derived from an EMBL/GenBank/DDBJ whole genome shotgun (WGS) entry which is preliminary data.</text>
</comment>
<reference evidence="5 6" key="1">
    <citation type="submission" date="2016-07" db="EMBL/GenBank/DDBJ databases">
        <title>Pervasive Adenine N6-methylation of Active Genes in Fungi.</title>
        <authorList>
            <consortium name="DOE Joint Genome Institute"/>
            <person name="Mondo S.J."/>
            <person name="Dannebaum R.O."/>
            <person name="Kuo R.C."/>
            <person name="Labutti K."/>
            <person name="Haridas S."/>
            <person name="Kuo A."/>
            <person name="Salamov A."/>
            <person name="Ahrendt S.R."/>
            <person name="Lipzen A."/>
            <person name="Sullivan W."/>
            <person name="Andreopoulos W.B."/>
            <person name="Clum A."/>
            <person name="Lindquist E."/>
            <person name="Daum C."/>
            <person name="Ramamoorthy G.K."/>
            <person name="Gryganskyi A."/>
            <person name="Culley D."/>
            <person name="Magnuson J.K."/>
            <person name="James T.Y."/>
            <person name="O'Malley M.A."/>
            <person name="Stajich J.E."/>
            <person name="Spatafora J.W."/>
            <person name="Visel A."/>
            <person name="Grigoriev I.V."/>
        </authorList>
    </citation>
    <scope>NUCLEOTIDE SEQUENCE [LARGE SCALE GENOMIC DNA]</scope>
    <source>
        <strain evidence="5 6">CBS 115471</strain>
    </source>
</reference>
<evidence type="ECO:0000259" key="4">
    <source>
        <dbReference type="PROSITE" id="PS50942"/>
    </source>
</evidence>
<feature type="compositionally biased region" description="Polar residues" evidence="3">
    <location>
        <begin position="468"/>
        <end position="477"/>
    </location>
</feature>
<dbReference type="Proteomes" id="UP000193144">
    <property type="component" value="Unassembled WGS sequence"/>
</dbReference>
<dbReference type="GO" id="GO:0006900">
    <property type="term" value="P:vesicle budding from membrane"/>
    <property type="evidence" value="ECO:0007669"/>
    <property type="project" value="TreeGrafter"/>
</dbReference>
<dbReference type="FunFam" id="1.20.58.150:FF:000004">
    <property type="entry name" value="ENTH domain protein"/>
    <property type="match status" value="1"/>
</dbReference>
<dbReference type="GO" id="GO:0048268">
    <property type="term" value="P:clathrin coat assembly"/>
    <property type="evidence" value="ECO:0007669"/>
    <property type="project" value="InterPro"/>
</dbReference>
<gene>
    <name evidence="5" type="ORF">BCR34DRAFT_48164</name>
</gene>
<dbReference type="Pfam" id="PF07651">
    <property type="entry name" value="ANTH"/>
    <property type="match status" value="1"/>
</dbReference>
<comment type="subcellular location">
    <subcellularLocation>
        <location evidence="1">Cytoplasm</location>
    </subcellularLocation>
</comment>
<protein>
    <submittedName>
        <fullName evidence="5">ANTH domain-domain-containing protein</fullName>
    </submittedName>
</protein>